<dbReference type="Proteomes" id="UP000183639">
    <property type="component" value="Unassembled WGS sequence"/>
</dbReference>
<sequence>MMQAEEFKAQAMAAGVSEAAVDMEIAMHDKFVRMGMQPASYEEMLAAIRKKSCVEVFESSLNA</sequence>
<name>A0A1I3CFU5_SELRU</name>
<reference evidence="1 2" key="1">
    <citation type="submission" date="2016-10" db="EMBL/GenBank/DDBJ databases">
        <authorList>
            <person name="de Groot N.N."/>
        </authorList>
    </citation>
    <scope>NUCLEOTIDE SEQUENCE [LARGE SCALE GENOMIC DNA]</scope>
    <source>
        <strain evidence="1 2">Z108</strain>
    </source>
</reference>
<evidence type="ECO:0000313" key="2">
    <source>
        <dbReference type="Proteomes" id="UP000183639"/>
    </source>
</evidence>
<organism evidence="1 2">
    <name type="scientific">Selenomonas ruminantium</name>
    <dbReference type="NCBI Taxonomy" id="971"/>
    <lineage>
        <taxon>Bacteria</taxon>
        <taxon>Bacillati</taxon>
        <taxon>Bacillota</taxon>
        <taxon>Negativicutes</taxon>
        <taxon>Selenomonadales</taxon>
        <taxon>Selenomonadaceae</taxon>
        <taxon>Selenomonas</taxon>
    </lineage>
</organism>
<dbReference type="OrthoDB" id="1666869at2"/>
<protein>
    <submittedName>
        <fullName evidence="1">Uncharacterized protein</fullName>
    </submittedName>
</protein>
<accession>A0A1I3CFU5</accession>
<proteinExistence type="predicted"/>
<dbReference type="AlphaFoldDB" id="A0A1I3CFU5"/>
<dbReference type="EMBL" id="FOQK01000003">
    <property type="protein sequence ID" value="SFH73357.1"/>
    <property type="molecule type" value="Genomic_DNA"/>
</dbReference>
<gene>
    <name evidence="1" type="ORF">SAMN04487861_103111</name>
</gene>
<dbReference type="RefSeq" id="WP_075442197.1">
    <property type="nucleotide sequence ID" value="NZ_FOQK01000003.1"/>
</dbReference>
<evidence type="ECO:0000313" key="1">
    <source>
        <dbReference type="EMBL" id="SFH73357.1"/>
    </source>
</evidence>